<keyword evidence="3" id="KW-1185">Reference proteome</keyword>
<dbReference type="EMBL" id="LVLJ01001858">
    <property type="protein sequence ID" value="OAE27606.1"/>
    <property type="molecule type" value="Genomic_DNA"/>
</dbReference>
<feature type="compositionally biased region" description="Basic and acidic residues" evidence="1">
    <location>
        <begin position="8"/>
        <end position="38"/>
    </location>
</feature>
<dbReference type="Proteomes" id="UP000077202">
    <property type="component" value="Unassembled WGS sequence"/>
</dbReference>
<reference evidence="2" key="1">
    <citation type="submission" date="2016-03" db="EMBL/GenBank/DDBJ databases">
        <title>Mechanisms controlling the formation of the plant cell surface in tip-growing cells are functionally conserved among land plants.</title>
        <authorList>
            <person name="Honkanen S."/>
            <person name="Jones V.A."/>
            <person name="Morieri G."/>
            <person name="Champion C."/>
            <person name="Hetherington A.J."/>
            <person name="Kelly S."/>
            <person name="Saint-Marcoux D."/>
            <person name="Proust H."/>
            <person name="Prescott H."/>
            <person name="Dolan L."/>
        </authorList>
    </citation>
    <scope>NUCLEOTIDE SEQUENCE [LARGE SCALE GENOMIC DNA]</scope>
    <source>
        <tissue evidence="2">Whole gametophyte</tissue>
    </source>
</reference>
<gene>
    <name evidence="2" type="ORF">AXG93_2520s1020</name>
</gene>
<dbReference type="AlphaFoldDB" id="A0A176W5Z8"/>
<accession>A0A176W5Z8</accession>
<name>A0A176W5Z8_MARPO</name>
<feature type="region of interest" description="Disordered" evidence="1">
    <location>
        <begin position="1"/>
        <end position="66"/>
    </location>
</feature>
<evidence type="ECO:0000256" key="1">
    <source>
        <dbReference type="SAM" id="MobiDB-lite"/>
    </source>
</evidence>
<feature type="compositionally biased region" description="Basic and acidic residues" evidence="1">
    <location>
        <begin position="51"/>
        <end position="66"/>
    </location>
</feature>
<organism evidence="2 3">
    <name type="scientific">Marchantia polymorpha subsp. ruderalis</name>
    <dbReference type="NCBI Taxonomy" id="1480154"/>
    <lineage>
        <taxon>Eukaryota</taxon>
        <taxon>Viridiplantae</taxon>
        <taxon>Streptophyta</taxon>
        <taxon>Embryophyta</taxon>
        <taxon>Marchantiophyta</taxon>
        <taxon>Marchantiopsida</taxon>
        <taxon>Marchantiidae</taxon>
        <taxon>Marchantiales</taxon>
        <taxon>Marchantiaceae</taxon>
        <taxon>Marchantia</taxon>
    </lineage>
</organism>
<protein>
    <submittedName>
        <fullName evidence="2">Uncharacterized protein</fullName>
    </submittedName>
</protein>
<proteinExistence type="predicted"/>
<evidence type="ECO:0000313" key="3">
    <source>
        <dbReference type="Proteomes" id="UP000077202"/>
    </source>
</evidence>
<evidence type="ECO:0000313" key="2">
    <source>
        <dbReference type="EMBL" id="OAE27606.1"/>
    </source>
</evidence>
<sequence>MGVLTIAKSREFPSREVTQEGKEVVRTNEVDTDSKGEPRNSLQPRRKRPRVRQESMPRKTRRIDKAAVEEERLRRASPVKLRAPNFWARSKMKARRLILEADNSIESMAAVARGQTTLGVRAKVNMARERSDGGEEASDFGVSSYTEEDLAAVEEVAAKVVEDVGVAECGSQKVASPRTSTGTVILETERKEHEYETKLAVKAKKLAECEAAKISDLELIEKLKARCSELRSQPTQAEEQLCEMKARLIEAEGKNRQLSEEACDTLTSRVNQCLRGYVLWQVET</sequence>
<comment type="caution">
    <text evidence="2">The sequence shown here is derived from an EMBL/GenBank/DDBJ whole genome shotgun (WGS) entry which is preliminary data.</text>
</comment>